<sequence>MASIRERYGDKFKELANFSHAAAKIDTTNVYQKANPNTKKLMDKLISDNMAEGSRLEGVENFKAFLAAIKSGKSGLILMEHYANTDLPGLIWLLENSDDPDCRELGGKVVAIAGMKLNEADPMVRAFAESFTRVVIYPTRSLDSATKTAASQEEIEAETKKARAINLAAMHAMDKCKRNGEAILVFPSGTRYRPGKPETKRGLKEIDSYLRMFDVMLLVSIDGMILKFNPDNMNDMLAEECAPAVCIYKASPVIECKPFRKEYLASLPEDCPDPKQAMIDHVMEYLEKQHNEIKK</sequence>
<keyword evidence="3" id="KW-1185">Reference proteome</keyword>
<dbReference type="GeneID" id="303367428"/>
<dbReference type="AlphaFoldDB" id="A0A1T4NFI7"/>
<dbReference type="STRING" id="225004.SAMN02745152_01186"/>
<proteinExistence type="predicted"/>
<evidence type="ECO:0000259" key="1">
    <source>
        <dbReference type="SMART" id="SM00563"/>
    </source>
</evidence>
<dbReference type="GO" id="GO:0016746">
    <property type="term" value="F:acyltransferase activity"/>
    <property type="evidence" value="ECO:0007669"/>
    <property type="project" value="UniProtKB-KW"/>
</dbReference>
<name>A0A1T4NFI7_9SPIR</name>
<keyword evidence="2" id="KW-0012">Acyltransferase</keyword>
<evidence type="ECO:0000313" key="2">
    <source>
        <dbReference type="EMBL" id="SJZ77816.1"/>
    </source>
</evidence>
<dbReference type="EMBL" id="FUXC01000006">
    <property type="protein sequence ID" value="SJZ77816.1"/>
    <property type="molecule type" value="Genomic_DNA"/>
</dbReference>
<dbReference type="Gene3D" id="3.40.1130.10">
    <property type="entry name" value="Glycerol-3-phosphate (1)-acyltransferase"/>
    <property type="match status" value="1"/>
</dbReference>
<dbReference type="Pfam" id="PF01553">
    <property type="entry name" value="Acyltransferase"/>
    <property type="match status" value="1"/>
</dbReference>
<accession>A0A1T4NFI7</accession>
<protein>
    <submittedName>
        <fullName evidence="2">Glycerol-3-phosphate O-acyltransferase</fullName>
    </submittedName>
</protein>
<feature type="domain" description="Phospholipid/glycerol acyltransferase" evidence="1">
    <location>
        <begin position="75"/>
        <end position="224"/>
    </location>
</feature>
<gene>
    <name evidence="2" type="ORF">SAMN02745152_01186</name>
</gene>
<dbReference type="OrthoDB" id="350185at2"/>
<dbReference type="SUPFAM" id="SSF69593">
    <property type="entry name" value="Glycerol-3-phosphate (1)-acyltransferase"/>
    <property type="match status" value="1"/>
</dbReference>
<evidence type="ECO:0000313" key="3">
    <source>
        <dbReference type="Proteomes" id="UP000190395"/>
    </source>
</evidence>
<dbReference type="RefSeq" id="WP_078930932.1">
    <property type="nucleotide sequence ID" value="NZ_CAMCOW010000001.1"/>
</dbReference>
<reference evidence="2 3" key="1">
    <citation type="submission" date="2017-02" db="EMBL/GenBank/DDBJ databases">
        <authorList>
            <person name="Peterson S.W."/>
        </authorList>
    </citation>
    <scope>NUCLEOTIDE SEQUENCE [LARGE SCALE GENOMIC DNA]</scope>
    <source>
        <strain evidence="2 3">ATCC BAA-909</strain>
    </source>
</reference>
<dbReference type="SMART" id="SM00563">
    <property type="entry name" value="PlsC"/>
    <property type="match status" value="1"/>
</dbReference>
<keyword evidence="2" id="KW-0808">Transferase</keyword>
<dbReference type="InterPro" id="IPR002123">
    <property type="entry name" value="Plipid/glycerol_acylTrfase"/>
</dbReference>
<dbReference type="Proteomes" id="UP000190395">
    <property type="component" value="Unassembled WGS sequence"/>
</dbReference>
<organism evidence="2 3">
    <name type="scientific">Treponema berlinense</name>
    <dbReference type="NCBI Taxonomy" id="225004"/>
    <lineage>
        <taxon>Bacteria</taxon>
        <taxon>Pseudomonadati</taxon>
        <taxon>Spirochaetota</taxon>
        <taxon>Spirochaetia</taxon>
        <taxon>Spirochaetales</taxon>
        <taxon>Treponemataceae</taxon>
        <taxon>Treponema</taxon>
    </lineage>
</organism>